<dbReference type="GO" id="GO:0003676">
    <property type="term" value="F:nucleic acid binding"/>
    <property type="evidence" value="ECO:0007669"/>
    <property type="project" value="InterPro"/>
</dbReference>
<evidence type="ECO:0000256" key="10">
    <source>
        <dbReference type="ARBA" id="ARBA00022842"/>
    </source>
</evidence>
<keyword evidence="10" id="KW-0460">Magnesium</keyword>
<feature type="compositionally biased region" description="Low complexity" evidence="11">
    <location>
        <begin position="145"/>
        <end position="160"/>
    </location>
</feature>
<evidence type="ECO:0000256" key="4">
    <source>
        <dbReference type="ARBA" id="ARBA00011245"/>
    </source>
</evidence>
<keyword evidence="6" id="KW-0540">Nuclease</keyword>
<comment type="subunit">
    <text evidence="4">Monomer.</text>
</comment>
<feature type="region of interest" description="Disordered" evidence="11">
    <location>
        <begin position="145"/>
        <end position="183"/>
    </location>
</feature>
<keyword evidence="14" id="KW-1185">Reference proteome</keyword>
<evidence type="ECO:0000256" key="5">
    <source>
        <dbReference type="ARBA" id="ARBA00012180"/>
    </source>
</evidence>
<keyword evidence="9" id="KW-0378">Hydrolase</keyword>
<evidence type="ECO:0000256" key="2">
    <source>
        <dbReference type="ARBA" id="ARBA00001946"/>
    </source>
</evidence>
<dbReference type="GO" id="GO:0046872">
    <property type="term" value="F:metal ion binding"/>
    <property type="evidence" value="ECO:0007669"/>
    <property type="project" value="UniProtKB-KW"/>
</dbReference>
<dbReference type="InterPro" id="IPR012337">
    <property type="entry name" value="RNaseH-like_sf"/>
</dbReference>
<dbReference type="OrthoDB" id="7845843at2"/>
<evidence type="ECO:0000256" key="6">
    <source>
        <dbReference type="ARBA" id="ARBA00022722"/>
    </source>
</evidence>
<name>A0A1G8GGD0_9NOCA</name>
<feature type="domain" description="RNase H type-1" evidence="12">
    <location>
        <begin position="1"/>
        <end position="139"/>
    </location>
</feature>
<protein>
    <recommendedName>
        <fullName evidence="5">ribonuclease H</fullName>
        <ecNumber evidence="5">3.1.26.4</ecNumber>
    </recommendedName>
</protein>
<dbReference type="GO" id="GO:0043137">
    <property type="term" value="P:DNA replication, removal of RNA primer"/>
    <property type="evidence" value="ECO:0007669"/>
    <property type="project" value="TreeGrafter"/>
</dbReference>
<dbReference type="InterPro" id="IPR022892">
    <property type="entry name" value="RNaseHI"/>
</dbReference>
<comment type="similarity">
    <text evidence="3">Belongs to the RNase H family.</text>
</comment>
<dbReference type="Pfam" id="PF00075">
    <property type="entry name" value="RNase_H"/>
    <property type="match status" value="1"/>
</dbReference>
<gene>
    <name evidence="13" type="ORF">SAMN05444695_10488</name>
</gene>
<dbReference type="InterPro" id="IPR036397">
    <property type="entry name" value="RNaseH_sf"/>
</dbReference>
<evidence type="ECO:0000256" key="3">
    <source>
        <dbReference type="ARBA" id="ARBA00005300"/>
    </source>
</evidence>
<evidence type="ECO:0000313" key="14">
    <source>
        <dbReference type="Proteomes" id="UP000183263"/>
    </source>
</evidence>
<dbReference type="EC" id="3.1.26.4" evidence="5"/>
<keyword evidence="8" id="KW-0255">Endonuclease</keyword>
<proteinExistence type="inferred from homology"/>
<dbReference type="AlphaFoldDB" id="A0A1G8GGD0"/>
<comment type="cofactor">
    <cofactor evidence="2">
        <name>Mg(2+)</name>
        <dbReference type="ChEBI" id="CHEBI:18420"/>
    </cofactor>
</comment>
<dbReference type="EMBL" id="FNDN01000004">
    <property type="protein sequence ID" value="SDH93337.1"/>
    <property type="molecule type" value="Genomic_DNA"/>
</dbReference>
<organism evidence="13 14">
    <name type="scientific">Rhodococcus triatomae</name>
    <dbReference type="NCBI Taxonomy" id="300028"/>
    <lineage>
        <taxon>Bacteria</taxon>
        <taxon>Bacillati</taxon>
        <taxon>Actinomycetota</taxon>
        <taxon>Actinomycetes</taxon>
        <taxon>Mycobacteriales</taxon>
        <taxon>Nocardiaceae</taxon>
        <taxon>Rhodococcus</taxon>
    </lineage>
</organism>
<evidence type="ECO:0000259" key="12">
    <source>
        <dbReference type="PROSITE" id="PS50879"/>
    </source>
</evidence>
<dbReference type="PANTHER" id="PTHR10642:SF26">
    <property type="entry name" value="RIBONUCLEASE H1"/>
    <property type="match status" value="1"/>
</dbReference>
<keyword evidence="7" id="KW-0479">Metal-binding</keyword>
<evidence type="ECO:0000256" key="8">
    <source>
        <dbReference type="ARBA" id="ARBA00022759"/>
    </source>
</evidence>
<dbReference type="PROSITE" id="PS50879">
    <property type="entry name" value="RNASE_H_1"/>
    <property type="match status" value="1"/>
</dbReference>
<dbReference type="SUPFAM" id="SSF53098">
    <property type="entry name" value="Ribonuclease H-like"/>
    <property type="match status" value="1"/>
</dbReference>
<evidence type="ECO:0000256" key="1">
    <source>
        <dbReference type="ARBA" id="ARBA00000077"/>
    </source>
</evidence>
<sequence>MIIVSTDGSCLRNPGGAIGWAWVDHEGPSASGGAESGTNQIAELMALLEAIRAHPGDAPLLIESDSQYAIKCASDWLPGWRRKGWKTSSGAPVKNLELVRSIDEAITRRSGPVRFRWVRGHVGNHYNEIADTLAGAAARAIADGKPPAEVATAPAAATRPPLERPADEPPQESPRAAPQTPVTAAEDALTLF</sequence>
<accession>A0A1G8GGD0</accession>
<dbReference type="RefSeq" id="WP_072737176.1">
    <property type="nucleotide sequence ID" value="NZ_CP048813.1"/>
</dbReference>
<evidence type="ECO:0000256" key="11">
    <source>
        <dbReference type="SAM" id="MobiDB-lite"/>
    </source>
</evidence>
<evidence type="ECO:0000256" key="7">
    <source>
        <dbReference type="ARBA" id="ARBA00022723"/>
    </source>
</evidence>
<dbReference type="Gene3D" id="3.30.420.10">
    <property type="entry name" value="Ribonuclease H-like superfamily/Ribonuclease H"/>
    <property type="match status" value="1"/>
</dbReference>
<reference evidence="13 14" key="1">
    <citation type="submission" date="2016-10" db="EMBL/GenBank/DDBJ databases">
        <authorList>
            <person name="de Groot N.N."/>
        </authorList>
    </citation>
    <scope>NUCLEOTIDE SEQUENCE [LARGE SCALE GENOMIC DNA]</scope>
    <source>
        <strain evidence="13 14">DSM 44892</strain>
    </source>
</reference>
<evidence type="ECO:0000313" key="13">
    <source>
        <dbReference type="EMBL" id="SDH93337.1"/>
    </source>
</evidence>
<dbReference type="InterPro" id="IPR002156">
    <property type="entry name" value="RNaseH_domain"/>
</dbReference>
<dbReference type="CDD" id="cd09278">
    <property type="entry name" value="RNase_HI_prokaryote_like"/>
    <property type="match status" value="1"/>
</dbReference>
<evidence type="ECO:0000256" key="9">
    <source>
        <dbReference type="ARBA" id="ARBA00022801"/>
    </source>
</evidence>
<dbReference type="GO" id="GO:0004523">
    <property type="term" value="F:RNA-DNA hybrid ribonuclease activity"/>
    <property type="evidence" value="ECO:0007669"/>
    <property type="project" value="UniProtKB-EC"/>
</dbReference>
<dbReference type="Proteomes" id="UP000183263">
    <property type="component" value="Unassembled WGS sequence"/>
</dbReference>
<dbReference type="PANTHER" id="PTHR10642">
    <property type="entry name" value="RIBONUCLEASE H1"/>
    <property type="match status" value="1"/>
</dbReference>
<dbReference type="InterPro" id="IPR050092">
    <property type="entry name" value="RNase_H"/>
</dbReference>
<comment type="catalytic activity">
    <reaction evidence="1">
        <text>Endonucleolytic cleavage to 5'-phosphomonoester.</text>
        <dbReference type="EC" id="3.1.26.4"/>
    </reaction>
</comment>